<evidence type="ECO:0000256" key="4">
    <source>
        <dbReference type="ARBA" id="ARBA00023004"/>
    </source>
</evidence>
<gene>
    <name evidence="6" type="ORF">ENN90_15580</name>
</gene>
<protein>
    <recommendedName>
        <fullName evidence="5">Hemerythrin-like domain-containing protein</fullName>
    </recommendedName>
</protein>
<feature type="domain" description="Hemerythrin-like" evidence="5">
    <location>
        <begin position="107"/>
        <end position="221"/>
    </location>
</feature>
<dbReference type="InterPro" id="IPR019903">
    <property type="entry name" value="RIC_family"/>
</dbReference>
<evidence type="ECO:0000256" key="1">
    <source>
        <dbReference type="ARBA" id="ARBA00004496"/>
    </source>
</evidence>
<evidence type="ECO:0000259" key="5">
    <source>
        <dbReference type="Pfam" id="PF01814"/>
    </source>
</evidence>
<dbReference type="Proteomes" id="UP000886047">
    <property type="component" value="Unassembled WGS sequence"/>
</dbReference>
<evidence type="ECO:0000256" key="3">
    <source>
        <dbReference type="ARBA" id="ARBA00022723"/>
    </source>
</evidence>
<keyword evidence="4" id="KW-0408">Iron</keyword>
<comment type="caution">
    <text evidence="6">The sequence shown here is derived from an EMBL/GenBank/DDBJ whole genome shotgun (WGS) entry which is preliminary data.</text>
</comment>
<dbReference type="GO" id="GO:0005737">
    <property type="term" value="C:cytoplasm"/>
    <property type="evidence" value="ECO:0007669"/>
    <property type="project" value="UniProtKB-SubCell"/>
</dbReference>
<accession>A0A831PSK0</accession>
<reference evidence="6" key="1">
    <citation type="journal article" date="2020" name="mSystems">
        <title>Genome- and Community-Level Interaction Insights into Carbon Utilization and Element Cycling Functions of Hydrothermarchaeota in Hydrothermal Sediment.</title>
        <authorList>
            <person name="Zhou Z."/>
            <person name="Liu Y."/>
            <person name="Xu W."/>
            <person name="Pan J."/>
            <person name="Luo Z.H."/>
            <person name="Li M."/>
        </authorList>
    </citation>
    <scope>NUCLEOTIDE SEQUENCE [LARGE SCALE GENOMIC DNA]</scope>
    <source>
        <strain evidence="6">SpSt-1217</strain>
    </source>
</reference>
<organism evidence="6">
    <name type="scientific">Mariniphaga anaerophila</name>
    <dbReference type="NCBI Taxonomy" id="1484053"/>
    <lineage>
        <taxon>Bacteria</taxon>
        <taxon>Pseudomonadati</taxon>
        <taxon>Bacteroidota</taxon>
        <taxon>Bacteroidia</taxon>
        <taxon>Marinilabiliales</taxon>
        <taxon>Prolixibacteraceae</taxon>
        <taxon>Mariniphaga</taxon>
    </lineage>
</organism>
<name>A0A831PSK0_9BACT</name>
<evidence type="ECO:0000313" key="6">
    <source>
        <dbReference type="EMBL" id="HDR53016.1"/>
    </source>
</evidence>
<dbReference type="Pfam" id="PF01814">
    <property type="entry name" value="Hemerythrin"/>
    <property type="match status" value="1"/>
</dbReference>
<keyword evidence="3" id="KW-0479">Metal-binding</keyword>
<dbReference type="GO" id="GO:0046872">
    <property type="term" value="F:metal ion binding"/>
    <property type="evidence" value="ECO:0007669"/>
    <property type="project" value="UniProtKB-KW"/>
</dbReference>
<dbReference type="InterPro" id="IPR012312">
    <property type="entry name" value="Hemerythrin-like"/>
</dbReference>
<dbReference type="AlphaFoldDB" id="A0A831PSK0"/>
<dbReference type="Gene3D" id="1.20.120.520">
    <property type="entry name" value="nmb1532 protein domain like"/>
    <property type="match status" value="1"/>
</dbReference>
<dbReference type="PANTHER" id="PTHR36438">
    <property type="entry name" value="IRON-SULFUR CLUSTER REPAIR PROTEIN YTFE"/>
    <property type="match status" value="1"/>
</dbReference>
<keyword evidence="2" id="KW-0963">Cytoplasm</keyword>
<dbReference type="PANTHER" id="PTHR36438:SF1">
    <property type="entry name" value="IRON-SULFUR CLUSTER REPAIR PROTEIN YTFE"/>
    <property type="match status" value="1"/>
</dbReference>
<evidence type="ECO:0000256" key="2">
    <source>
        <dbReference type="ARBA" id="ARBA00022490"/>
    </source>
</evidence>
<dbReference type="EMBL" id="DSDK01000873">
    <property type="protein sequence ID" value="HDR53016.1"/>
    <property type="molecule type" value="Genomic_DNA"/>
</dbReference>
<sequence>MEIFTKTDKLSHLIHRNYHLLPVINRFDISLGIRDKSVEEICTKKNIDTHFFLAIVNTYHNEEYFPMNELLTFSLTDIIGYLQKTHEYYLQYVVPKLDDLISRMIASSKSDFKGLQMIDAFYKKYKKELFQHLDYEEKQVFPYVMELMKSRKKKEGYTIRSFEKEHTNVDDKLNDLKNLIIKYITPDYDKNICNEFLITLFRFEKDLKDHARIEDKILLPLTIEIENRLEK</sequence>
<proteinExistence type="predicted"/>
<comment type="subcellular location">
    <subcellularLocation>
        <location evidence="1">Cytoplasm</location>
    </subcellularLocation>
</comment>